<reference evidence="2 3" key="1">
    <citation type="submission" date="2023-03" db="EMBL/GenBank/DDBJ databases">
        <title>Bacillus Genome Sequencing.</title>
        <authorList>
            <person name="Dunlap C."/>
        </authorList>
    </citation>
    <scope>NUCLEOTIDE SEQUENCE [LARGE SCALE GENOMIC DNA]</scope>
    <source>
        <strain evidence="2 3">NRS-1717</strain>
    </source>
</reference>
<protein>
    <submittedName>
        <fullName evidence="2">ThiF family adenylyltransferase</fullName>
    </submittedName>
</protein>
<evidence type="ECO:0000313" key="3">
    <source>
        <dbReference type="Proteomes" id="UP001342826"/>
    </source>
</evidence>
<dbReference type="SUPFAM" id="SSF69572">
    <property type="entry name" value="Activating enzymes of the ubiquitin-like proteins"/>
    <property type="match status" value="1"/>
</dbReference>
<gene>
    <name evidence="2" type="ORF">P9271_02680</name>
</gene>
<keyword evidence="2" id="KW-0548">Nucleotidyltransferase</keyword>
<dbReference type="InterPro" id="IPR000594">
    <property type="entry name" value="ThiF_NAD_FAD-bd"/>
</dbReference>
<dbReference type="InterPro" id="IPR035985">
    <property type="entry name" value="Ubiquitin-activating_enz"/>
</dbReference>
<dbReference type="Proteomes" id="UP001342826">
    <property type="component" value="Unassembled WGS sequence"/>
</dbReference>
<accession>A0ABU6NU85</accession>
<organism evidence="2 3">
    <name type="scientific">Metabacillus fastidiosus</name>
    <dbReference type="NCBI Taxonomy" id="1458"/>
    <lineage>
        <taxon>Bacteria</taxon>
        <taxon>Bacillati</taxon>
        <taxon>Bacillota</taxon>
        <taxon>Bacilli</taxon>
        <taxon>Bacillales</taxon>
        <taxon>Bacillaceae</taxon>
        <taxon>Metabacillus</taxon>
    </lineage>
</organism>
<dbReference type="Gene3D" id="3.40.50.720">
    <property type="entry name" value="NAD(P)-binding Rossmann-like Domain"/>
    <property type="match status" value="1"/>
</dbReference>
<sequence length="233" mass="26871">MGLKIMDKDTMKPYYYIVQIGAGANGSHFFRSLCQDISTYFSQKRSSYNDSLPFYLDFYLVDEDKVEKKNFNNQLFDEDDLDEFKVDALRERYAEHYQLEVQSVPKYITDIETLQSLFAAAKSGKNVVPILISMVDNNATRQLMDEFFHSDYLKDLIYIDAAVEGVYMVPDKEEKDFTEEEKAIAARSGFSGQVVIGFKKKGQVWLQPVGRIYDDILTDEHTAFPNGRQMMSA</sequence>
<dbReference type="Pfam" id="PF00899">
    <property type="entry name" value="ThiF"/>
    <property type="match status" value="1"/>
</dbReference>
<comment type="caution">
    <text evidence="2">The sequence shown here is derived from an EMBL/GenBank/DDBJ whole genome shotgun (WGS) entry which is preliminary data.</text>
</comment>
<dbReference type="EMBL" id="JARTFS010000002">
    <property type="protein sequence ID" value="MED4400263.1"/>
    <property type="molecule type" value="Genomic_DNA"/>
</dbReference>
<dbReference type="RefSeq" id="WP_328014840.1">
    <property type="nucleotide sequence ID" value="NZ_JARTFS010000002.1"/>
</dbReference>
<feature type="domain" description="THIF-type NAD/FAD binding fold" evidence="1">
    <location>
        <begin position="59"/>
        <end position="164"/>
    </location>
</feature>
<keyword evidence="2" id="KW-0808">Transferase</keyword>
<proteinExistence type="predicted"/>
<name>A0ABU6NU85_9BACI</name>
<evidence type="ECO:0000313" key="2">
    <source>
        <dbReference type="EMBL" id="MED4400263.1"/>
    </source>
</evidence>
<keyword evidence="3" id="KW-1185">Reference proteome</keyword>
<dbReference type="GO" id="GO:0016779">
    <property type="term" value="F:nucleotidyltransferase activity"/>
    <property type="evidence" value="ECO:0007669"/>
    <property type="project" value="UniProtKB-KW"/>
</dbReference>
<evidence type="ECO:0000259" key="1">
    <source>
        <dbReference type="Pfam" id="PF00899"/>
    </source>
</evidence>